<feature type="non-terminal residue" evidence="1">
    <location>
        <position position="158"/>
    </location>
</feature>
<gene>
    <name evidence="1" type="ORF">MNBD_BACTEROID07-177</name>
</gene>
<organism evidence="1">
    <name type="scientific">hydrothermal vent metagenome</name>
    <dbReference type="NCBI Taxonomy" id="652676"/>
    <lineage>
        <taxon>unclassified sequences</taxon>
        <taxon>metagenomes</taxon>
        <taxon>ecological metagenomes</taxon>
    </lineage>
</organism>
<evidence type="ECO:0000313" key="1">
    <source>
        <dbReference type="EMBL" id="VAW30623.1"/>
    </source>
</evidence>
<dbReference type="EMBL" id="UOET01000547">
    <property type="protein sequence ID" value="VAW30623.1"/>
    <property type="molecule type" value="Genomic_DNA"/>
</dbReference>
<accession>A0A3B0UQU0</accession>
<name>A0A3B0UQU0_9ZZZZ</name>
<sequence>MDKQTMKYPAFFDAIEPIVLQDKLTEFLGSAEKGIIEISYLDVVKMAGHSCGVVAGAYLMAQKALPALFGTEPPQRGNIKVELRREPDTDNAGVTGSVLANITGAAYQQLGFSGIQQGRFARRNLLLFGVDMDADVRFTRLDTGKSVEVNYRPAKVVM</sequence>
<dbReference type="AlphaFoldDB" id="A0A3B0UQU0"/>
<evidence type="ECO:0008006" key="2">
    <source>
        <dbReference type="Google" id="ProtNLM"/>
    </source>
</evidence>
<protein>
    <recommendedName>
        <fullName evidence="2">Formylmethanofuran dehydrogenase subunit E domain-containing protein</fullName>
    </recommendedName>
</protein>
<reference evidence="1" key="1">
    <citation type="submission" date="2018-06" db="EMBL/GenBank/DDBJ databases">
        <authorList>
            <person name="Zhirakovskaya E."/>
        </authorList>
    </citation>
    <scope>NUCLEOTIDE SEQUENCE</scope>
</reference>
<proteinExistence type="predicted"/>